<feature type="signal peptide" evidence="1">
    <location>
        <begin position="1"/>
        <end position="27"/>
    </location>
</feature>
<gene>
    <name evidence="2" type="ORF">IQ247_04240</name>
</gene>
<keyword evidence="1" id="KW-0732">Signal</keyword>
<evidence type="ECO:0000313" key="3">
    <source>
        <dbReference type="Proteomes" id="UP000620559"/>
    </source>
</evidence>
<organism evidence="2 3">
    <name type="scientific">Plectonema cf. radiosum LEGE 06105</name>
    <dbReference type="NCBI Taxonomy" id="945769"/>
    <lineage>
        <taxon>Bacteria</taxon>
        <taxon>Bacillati</taxon>
        <taxon>Cyanobacteriota</taxon>
        <taxon>Cyanophyceae</taxon>
        <taxon>Oscillatoriophycideae</taxon>
        <taxon>Oscillatoriales</taxon>
        <taxon>Microcoleaceae</taxon>
        <taxon>Plectonema</taxon>
    </lineage>
</organism>
<accession>A0A8J7EZS8</accession>
<dbReference type="AlphaFoldDB" id="A0A8J7EZS8"/>
<name>A0A8J7EZS8_9CYAN</name>
<evidence type="ECO:0000313" key="2">
    <source>
        <dbReference type="EMBL" id="MBE9211937.1"/>
    </source>
</evidence>
<feature type="chain" id="PRO_5035149570" evidence="1">
    <location>
        <begin position="28"/>
        <end position="90"/>
    </location>
</feature>
<dbReference type="Proteomes" id="UP000620559">
    <property type="component" value="Unassembled WGS sequence"/>
</dbReference>
<proteinExistence type="predicted"/>
<evidence type="ECO:0000256" key="1">
    <source>
        <dbReference type="SAM" id="SignalP"/>
    </source>
</evidence>
<dbReference type="EMBL" id="JADEWL010000008">
    <property type="protein sequence ID" value="MBE9211937.1"/>
    <property type="molecule type" value="Genomic_DNA"/>
</dbReference>
<comment type="caution">
    <text evidence="2">The sequence shown here is derived from an EMBL/GenBank/DDBJ whole genome shotgun (WGS) entry which is preliminary data.</text>
</comment>
<keyword evidence="3" id="KW-1185">Reference proteome</keyword>
<reference evidence="2" key="1">
    <citation type="submission" date="2020-10" db="EMBL/GenBank/DDBJ databases">
        <authorList>
            <person name="Castelo-Branco R."/>
            <person name="Eusebio N."/>
            <person name="Adriana R."/>
            <person name="Vieira A."/>
            <person name="Brugerolle De Fraissinette N."/>
            <person name="Rezende De Castro R."/>
            <person name="Schneider M.P."/>
            <person name="Vasconcelos V."/>
            <person name="Leao P.N."/>
        </authorList>
    </citation>
    <scope>NUCLEOTIDE SEQUENCE</scope>
    <source>
        <strain evidence="2">LEGE 06105</strain>
    </source>
</reference>
<dbReference type="RefSeq" id="WP_193917395.1">
    <property type="nucleotide sequence ID" value="NZ_JADEWL010000008.1"/>
</dbReference>
<protein>
    <submittedName>
        <fullName evidence="2">Uncharacterized protein</fullName>
    </submittedName>
</protein>
<sequence length="90" mass="9465">MIIAKLVLFASPLVIASMLFLANPAAASPINSVSAKTHINTVSPKSTHLLTTLNQTDNSNPILDNLGCQCAYCAKAKLQLEGKLSISSIL</sequence>